<feature type="transmembrane region" description="Helical" evidence="8">
    <location>
        <begin position="140"/>
        <end position="159"/>
    </location>
</feature>
<evidence type="ECO:0000256" key="1">
    <source>
        <dbReference type="ARBA" id="ARBA00004651"/>
    </source>
</evidence>
<dbReference type="STRING" id="121290.APY04_0913"/>
<dbReference type="PATRIC" id="fig|121290.4.peg.1726"/>
<evidence type="ECO:0000256" key="6">
    <source>
        <dbReference type="ARBA" id="ARBA00022989"/>
    </source>
</evidence>
<feature type="transmembrane region" description="Helical" evidence="8">
    <location>
        <begin position="108"/>
        <end position="128"/>
    </location>
</feature>
<evidence type="ECO:0000256" key="3">
    <source>
        <dbReference type="ARBA" id="ARBA00022676"/>
    </source>
</evidence>
<keyword evidence="4" id="KW-0808">Transferase</keyword>
<evidence type="ECO:0000256" key="8">
    <source>
        <dbReference type="SAM" id="Phobius"/>
    </source>
</evidence>
<feature type="transmembrane region" description="Helical" evidence="8">
    <location>
        <begin position="443"/>
        <end position="463"/>
    </location>
</feature>
<keyword evidence="5 8" id="KW-0812">Transmembrane</keyword>
<keyword evidence="6 8" id="KW-1133">Transmembrane helix</keyword>
<evidence type="ECO:0000256" key="5">
    <source>
        <dbReference type="ARBA" id="ARBA00022692"/>
    </source>
</evidence>
<keyword evidence="7 8" id="KW-0472">Membrane</keyword>
<gene>
    <name evidence="10" type="ORF">APY04_0913</name>
</gene>
<evidence type="ECO:0000256" key="7">
    <source>
        <dbReference type="ARBA" id="ARBA00023136"/>
    </source>
</evidence>
<keyword evidence="3" id="KW-0328">Glycosyltransferase</keyword>
<feature type="transmembrane region" description="Helical" evidence="8">
    <location>
        <begin position="415"/>
        <end position="436"/>
    </location>
</feature>
<evidence type="ECO:0000259" key="9">
    <source>
        <dbReference type="Pfam" id="PF13231"/>
    </source>
</evidence>
<accession>A0A120CX99</accession>
<evidence type="ECO:0000313" key="11">
    <source>
        <dbReference type="Proteomes" id="UP000059074"/>
    </source>
</evidence>
<dbReference type="PANTHER" id="PTHR33908:SF3">
    <property type="entry name" value="UNDECAPRENYL PHOSPHATE-ALPHA-4-AMINO-4-DEOXY-L-ARABINOSE ARABINOSYL TRANSFERASE"/>
    <property type="match status" value="1"/>
</dbReference>
<dbReference type="OrthoDB" id="9810951at2"/>
<feature type="transmembrane region" description="Helical" evidence="8">
    <location>
        <begin position="286"/>
        <end position="307"/>
    </location>
</feature>
<dbReference type="EMBL" id="LMTR01000030">
    <property type="protein sequence ID" value="KWT70633.1"/>
    <property type="molecule type" value="Genomic_DNA"/>
</dbReference>
<feature type="transmembrane region" description="Helical" evidence="8">
    <location>
        <begin position="237"/>
        <end position="258"/>
    </location>
</feature>
<protein>
    <recommendedName>
        <fullName evidence="9">Glycosyltransferase RgtA/B/C/D-like domain-containing protein</fullName>
    </recommendedName>
</protein>
<proteinExistence type="predicted"/>
<comment type="subcellular location">
    <subcellularLocation>
        <location evidence="1">Cell membrane</location>
        <topology evidence="1">Multi-pass membrane protein</topology>
    </subcellularLocation>
</comment>
<feature type="transmembrane region" description="Helical" evidence="8">
    <location>
        <begin position="344"/>
        <end position="363"/>
    </location>
</feature>
<comment type="caution">
    <text evidence="10">The sequence shown here is derived from an EMBL/GenBank/DDBJ whole genome shotgun (WGS) entry which is preliminary data.</text>
</comment>
<keyword evidence="11" id="KW-1185">Reference proteome</keyword>
<reference evidence="10 11" key="1">
    <citation type="submission" date="2015-10" db="EMBL/GenBank/DDBJ databases">
        <title>Transcriptomic analysis of a linuron degrading triple-species bacterial consortium.</title>
        <authorList>
            <person name="Albers P."/>
        </authorList>
    </citation>
    <scope>NUCLEOTIDE SEQUENCE [LARGE SCALE GENOMIC DNA]</scope>
    <source>
        <strain evidence="10 11">WDL6</strain>
    </source>
</reference>
<dbReference type="GO" id="GO:0005886">
    <property type="term" value="C:plasma membrane"/>
    <property type="evidence" value="ECO:0007669"/>
    <property type="project" value="UniProtKB-SubCell"/>
</dbReference>
<dbReference type="GO" id="GO:0010041">
    <property type="term" value="P:response to iron(III) ion"/>
    <property type="evidence" value="ECO:0007669"/>
    <property type="project" value="TreeGrafter"/>
</dbReference>
<feature type="transmembrane region" description="Helical" evidence="8">
    <location>
        <begin position="319"/>
        <end position="338"/>
    </location>
</feature>
<evidence type="ECO:0000313" key="10">
    <source>
        <dbReference type="EMBL" id="KWT70633.1"/>
    </source>
</evidence>
<feature type="transmembrane region" description="Helical" evidence="8">
    <location>
        <begin position="391"/>
        <end position="409"/>
    </location>
</feature>
<dbReference type="Pfam" id="PF13231">
    <property type="entry name" value="PMT_2"/>
    <property type="match status" value="1"/>
</dbReference>
<sequence>MSTSVSVLQRLERDTVRLLDFLALRPGFAALVLGALALFVYLPGVIMLSPVDRTEVIYTLTSQKMLAQDTAIDASFDGEHFQFRPIGIYWFQIAAGKLLGEWSWDDVITYRLPSLLGGVLAVLALWWLSRPLIGPRRAIIAAALFAVSPIVALQATLAIPEGPLLLTIVITQLCLMRIYASEPQEDRHELWLAMAFWVAQGVSILLNALAVPILSLVTVVLLYVFDRRLAWLRCLRPLTGVLLMCAIAAPWLLIRAHFDGGVPFAGMSWDKFIRALGGAQNMKWHAAPLTFTLAILLGTLPAAIFLFPALRNLWQTRSLAIERFLFAWIVGYWLYLELIASKPALYTVQAIFPAIALAIALVIDPTRSSSQAQAKTGHGLIVPPQTLRMPWWLVAIGLSGIYIGGLWLAGAVFDWTIALVIAVVVAMLTLSAAAILRNYATAWFAAAVSGFALFIPSTFALVMPHMEIGWPAQRMEEALAPLRRCVSGPVGVIGFREPSATFAFGRTAYSNIPAVADWMAAGDNAIALVDDRWQPDLDEALAARKTSKPQRLGCIETFNVMRGCPLHFSIYAAGREKLDPECQLSEEYACTRSLPAQADPDSRCR</sequence>
<dbReference type="AlphaFoldDB" id="A0A120CX99"/>
<dbReference type="PANTHER" id="PTHR33908">
    <property type="entry name" value="MANNOSYLTRANSFERASE YKCB-RELATED"/>
    <property type="match status" value="1"/>
</dbReference>
<name>A0A120CX99_HYPSL</name>
<evidence type="ECO:0000256" key="2">
    <source>
        <dbReference type="ARBA" id="ARBA00022475"/>
    </source>
</evidence>
<dbReference type="RefSeq" id="WP_068460085.1">
    <property type="nucleotide sequence ID" value="NZ_LMTR01000030.1"/>
</dbReference>
<dbReference type="InterPro" id="IPR050297">
    <property type="entry name" value="LipidA_mod_glycosyltrf_83"/>
</dbReference>
<dbReference type="GO" id="GO:0009103">
    <property type="term" value="P:lipopolysaccharide biosynthetic process"/>
    <property type="evidence" value="ECO:0007669"/>
    <property type="project" value="TreeGrafter"/>
</dbReference>
<feature type="transmembrane region" description="Helical" evidence="8">
    <location>
        <begin position="204"/>
        <end position="225"/>
    </location>
</feature>
<dbReference type="GO" id="GO:0016763">
    <property type="term" value="F:pentosyltransferase activity"/>
    <property type="evidence" value="ECO:0007669"/>
    <property type="project" value="TreeGrafter"/>
</dbReference>
<feature type="transmembrane region" description="Helical" evidence="8">
    <location>
        <begin position="21"/>
        <end position="42"/>
    </location>
</feature>
<keyword evidence="2" id="KW-1003">Cell membrane</keyword>
<evidence type="ECO:0000256" key="4">
    <source>
        <dbReference type="ARBA" id="ARBA00022679"/>
    </source>
</evidence>
<organism evidence="10 11">
    <name type="scientific">Hyphomicrobium sulfonivorans</name>
    <dbReference type="NCBI Taxonomy" id="121290"/>
    <lineage>
        <taxon>Bacteria</taxon>
        <taxon>Pseudomonadati</taxon>
        <taxon>Pseudomonadota</taxon>
        <taxon>Alphaproteobacteria</taxon>
        <taxon>Hyphomicrobiales</taxon>
        <taxon>Hyphomicrobiaceae</taxon>
        <taxon>Hyphomicrobium</taxon>
    </lineage>
</organism>
<dbReference type="Proteomes" id="UP000059074">
    <property type="component" value="Unassembled WGS sequence"/>
</dbReference>
<feature type="domain" description="Glycosyltransferase RgtA/B/C/D-like" evidence="9">
    <location>
        <begin position="84"/>
        <end position="253"/>
    </location>
</feature>
<dbReference type="InterPro" id="IPR038731">
    <property type="entry name" value="RgtA/B/C-like"/>
</dbReference>